<feature type="transmembrane region" description="Helical" evidence="1">
    <location>
        <begin position="21"/>
        <end position="44"/>
    </location>
</feature>
<evidence type="ECO:0000256" key="1">
    <source>
        <dbReference type="SAM" id="Phobius"/>
    </source>
</evidence>
<comment type="caution">
    <text evidence="2">The sequence shown here is derived from an EMBL/GenBank/DDBJ whole genome shotgun (WGS) entry which is preliminary data.</text>
</comment>
<sequence length="171" mass="17886">MPDARSAPAPPRLAALRPKSVVSAIRLMYAGVLLALIGVLVNALSRGAITSALQHTNESRSAGDRLTAGELKHAADLTYDGFLTMSVVATVVWLVMAIANSRGLGWARIVATVLVVMNLLLTIGMATRGTTAATIAEVPTLLVGAAAAWLLWQPPSTTFFERCAALRAHGS</sequence>
<dbReference type="Proteomes" id="UP001596298">
    <property type="component" value="Unassembled WGS sequence"/>
</dbReference>
<dbReference type="RefSeq" id="WP_382400809.1">
    <property type="nucleotide sequence ID" value="NZ_JBHSWH010000001.1"/>
</dbReference>
<accession>A0ABW2AFQ1</accession>
<proteinExistence type="predicted"/>
<evidence type="ECO:0000313" key="3">
    <source>
        <dbReference type="Proteomes" id="UP001596298"/>
    </source>
</evidence>
<gene>
    <name evidence="2" type="ORF">ACFQDH_09860</name>
</gene>
<keyword evidence="1" id="KW-0812">Transmembrane</keyword>
<organism evidence="2 3">
    <name type="scientific">Flexivirga alba</name>
    <dbReference type="NCBI Taxonomy" id="702742"/>
    <lineage>
        <taxon>Bacteria</taxon>
        <taxon>Bacillati</taxon>
        <taxon>Actinomycetota</taxon>
        <taxon>Actinomycetes</taxon>
        <taxon>Micrococcales</taxon>
        <taxon>Dermacoccaceae</taxon>
        <taxon>Flexivirga</taxon>
    </lineage>
</organism>
<keyword evidence="3" id="KW-1185">Reference proteome</keyword>
<reference evidence="3" key="1">
    <citation type="journal article" date="2019" name="Int. J. Syst. Evol. Microbiol.">
        <title>The Global Catalogue of Microorganisms (GCM) 10K type strain sequencing project: providing services to taxonomists for standard genome sequencing and annotation.</title>
        <authorList>
            <consortium name="The Broad Institute Genomics Platform"/>
            <consortium name="The Broad Institute Genome Sequencing Center for Infectious Disease"/>
            <person name="Wu L."/>
            <person name="Ma J."/>
        </authorList>
    </citation>
    <scope>NUCLEOTIDE SEQUENCE [LARGE SCALE GENOMIC DNA]</scope>
    <source>
        <strain evidence="3">CCUG 58127</strain>
    </source>
</reference>
<feature type="transmembrane region" description="Helical" evidence="1">
    <location>
        <begin position="81"/>
        <end position="99"/>
    </location>
</feature>
<evidence type="ECO:0000313" key="2">
    <source>
        <dbReference type="EMBL" id="MFC6705563.1"/>
    </source>
</evidence>
<feature type="transmembrane region" description="Helical" evidence="1">
    <location>
        <begin position="132"/>
        <end position="152"/>
    </location>
</feature>
<name>A0ABW2AFQ1_9MICO</name>
<feature type="transmembrane region" description="Helical" evidence="1">
    <location>
        <begin position="106"/>
        <end position="126"/>
    </location>
</feature>
<dbReference type="EMBL" id="JBHSWH010000001">
    <property type="protein sequence ID" value="MFC6705563.1"/>
    <property type="molecule type" value="Genomic_DNA"/>
</dbReference>
<protein>
    <submittedName>
        <fullName evidence="2">Uncharacterized protein</fullName>
    </submittedName>
</protein>
<keyword evidence="1" id="KW-1133">Transmembrane helix</keyword>
<keyword evidence="1" id="KW-0472">Membrane</keyword>